<dbReference type="CDD" id="cd01647">
    <property type="entry name" value="RT_LTR"/>
    <property type="match status" value="1"/>
</dbReference>
<dbReference type="InterPro" id="IPR000477">
    <property type="entry name" value="RT_dom"/>
</dbReference>
<keyword evidence="10" id="KW-1185">Reference proteome</keyword>
<keyword evidence="5" id="KW-0862">Zinc</keyword>
<feature type="compositionally biased region" description="Acidic residues" evidence="7">
    <location>
        <begin position="960"/>
        <end position="969"/>
    </location>
</feature>
<keyword evidence="2" id="KW-0548">Nucleotidyltransferase</keyword>
<dbReference type="GO" id="GO:0042575">
    <property type="term" value="C:DNA polymerase complex"/>
    <property type="evidence" value="ECO:0007669"/>
    <property type="project" value="UniProtKB-ARBA"/>
</dbReference>
<dbReference type="GO" id="GO:0015074">
    <property type="term" value="P:DNA integration"/>
    <property type="evidence" value="ECO:0007669"/>
    <property type="project" value="InterPro"/>
</dbReference>
<evidence type="ECO:0000256" key="1">
    <source>
        <dbReference type="ARBA" id="ARBA00022679"/>
    </source>
</evidence>
<feature type="domain" description="CCHC-type" evidence="8">
    <location>
        <begin position="278"/>
        <end position="293"/>
    </location>
</feature>
<proteinExistence type="predicted"/>
<evidence type="ECO:0000256" key="7">
    <source>
        <dbReference type="SAM" id="MobiDB-lite"/>
    </source>
</evidence>
<reference evidence="11" key="1">
    <citation type="submission" date="2017-02" db="UniProtKB">
        <authorList>
            <consortium name="WormBaseParasite"/>
        </authorList>
    </citation>
    <scope>IDENTIFICATION</scope>
</reference>
<dbReference type="Pfam" id="PF00665">
    <property type="entry name" value="rve"/>
    <property type="match status" value="1"/>
</dbReference>
<dbReference type="InterPro" id="IPR050951">
    <property type="entry name" value="Retrovirus_Pol_polyprotein"/>
</dbReference>
<dbReference type="Gene3D" id="2.40.70.10">
    <property type="entry name" value="Acid Proteases"/>
    <property type="match status" value="1"/>
</dbReference>
<dbReference type="PANTHER" id="PTHR37984">
    <property type="entry name" value="PROTEIN CBG26694"/>
    <property type="match status" value="1"/>
</dbReference>
<evidence type="ECO:0000313" key="11">
    <source>
        <dbReference type="WBParaSite" id="PTRK_0001743700.1"/>
    </source>
</evidence>
<dbReference type="InterPro" id="IPR036875">
    <property type="entry name" value="Znf_CCHC_sf"/>
</dbReference>
<dbReference type="GO" id="GO:0019899">
    <property type="term" value="F:enzyme binding"/>
    <property type="evidence" value="ECO:0007669"/>
    <property type="project" value="UniProtKB-ARBA"/>
</dbReference>
<dbReference type="InterPro" id="IPR001584">
    <property type="entry name" value="Integrase_cat-core"/>
</dbReference>
<dbReference type="Pfam" id="PF00078">
    <property type="entry name" value="RVT_1"/>
    <property type="match status" value="1"/>
</dbReference>
<dbReference type="WBParaSite" id="PTRK_0001743700.1">
    <property type="protein sequence ID" value="PTRK_0001743700.1"/>
    <property type="gene ID" value="PTRK_0001743700"/>
</dbReference>
<dbReference type="PROSITE" id="PS50994">
    <property type="entry name" value="INTEGRASE"/>
    <property type="match status" value="1"/>
</dbReference>
<dbReference type="Gene3D" id="3.10.10.10">
    <property type="entry name" value="HIV Type 1 Reverse Transcriptase, subunit A, domain 1"/>
    <property type="match status" value="1"/>
</dbReference>
<dbReference type="SUPFAM" id="SSF53098">
    <property type="entry name" value="Ribonuclease H-like"/>
    <property type="match status" value="1"/>
</dbReference>
<evidence type="ECO:0000256" key="6">
    <source>
        <dbReference type="SAM" id="Coils"/>
    </source>
</evidence>
<dbReference type="GO" id="GO:0004519">
    <property type="term" value="F:endonuclease activity"/>
    <property type="evidence" value="ECO:0007669"/>
    <property type="project" value="UniProtKB-KW"/>
</dbReference>
<dbReference type="InterPro" id="IPR036397">
    <property type="entry name" value="RNaseH_sf"/>
</dbReference>
<feature type="compositionally biased region" description="Acidic residues" evidence="7">
    <location>
        <begin position="979"/>
        <end position="1000"/>
    </location>
</feature>
<protein>
    <submittedName>
        <fullName evidence="11">CCHC-type domain-containing protein</fullName>
    </submittedName>
</protein>
<keyword evidence="5" id="KW-0479">Metal-binding</keyword>
<dbReference type="Gene3D" id="3.30.70.270">
    <property type="match status" value="2"/>
</dbReference>
<dbReference type="PROSITE" id="PS50158">
    <property type="entry name" value="ZF_CCHC"/>
    <property type="match status" value="1"/>
</dbReference>
<sequence length="1371" mass="159007">MKVNRELILKWNRKPTLVEACRQLNLPVTGNKGELLDRIIGTGAILQDFNIIAEREDIDPEDLDGESLDESEGEREEGKGPIEIIEPNGRRLRSLELMKALPVFKVGSSIEVFLKRFETCAKAADIECNNDDVMGWLLMKLDDEIVEKLQLKYANFEKLTYNSIAVALRSWYSTTMSEGEADIKLLHFKLSLLTLREDIKTLKDLVKTKFRNLKASEIEQIYKSELIRRAYEVGPLRDIIRYARHYAIDEIETELILQAENVRQRKKTVTDEENEKKKCFFCKKEGHLKKDCRFRKQKELRTSSNKLTIRTEEEWTPIVREKALSMKKKLSTWMPKVELVLSNAGIALKGYATADSGSAVSVISRELVKRMDFPIEKMLPMYYELADGRSGYTQERSKVNCNITGFDSASGEELTFEVEVPMIVIDKERKEVLLGSNLLDYLKSVVNYGEKSVRVAHPITGRNLNLKVYESNEGKGISLKKIETVDEQDLEMKERLVNKYKGVFEQNKIGCYYESLPKFEYETKKIPKFSRYDIKEQDKQGAQEIFDFWEEQGVIRDSKWPKTILNIHIVHEKTKIRPVLDCRPVNTIYSYYQYPLPLIRDIFLQLKNCKIFSIVDLHSYYLQLRIAEEDQSYLVFRDTHNKVKQFTRLAFGIRHAPSYAQRISEVVADNTIAIPYLDDFVLGSTKVEKHEEEVAKFLEKLKESGLIANQKKTKIGCKTISLLGHIISGDYIAPRVDVLESWRRLPMFTTYKGLRRFVGGVSFFRGSLPNLANALAPLCRVMNKKGKFIETPEIVAAFTEVKKIIENACKVYHPRQDDFIMMSDASSVAIACTLVQKEVTSKKEKEIYKHHKELIKEGDIFYPVGFHSAVIPRRKKFENIEIRKEEYKDKEEGYIPAIELELRSILAGLEYFSFLTGTQRIYVLTDHLPIIAAVRSSTHRLKDEGREEGPTFVEEKLGDENFELLDSTDEESRTSNSMLEEDSDSEEDSEEELTSEEIDSMDNKKIENFQVELKDMEVVKEKEKEEVREATNEEMLKLHNEGHHIGPLKMYEEFIKMGIFAPMSKLKKLVRECERCLMTYIGKKKVFEKSALTAPAPLCRIYIDGMEIRLKPKEGGYYRKLILVAIDDHSRYCWARLVTRFTGKVVRNFLESEIIFRFGAPLLVQFDNAKYFKNSIVEELCKEHGIDIRYSVAYIHESNSCVERMNKEILETLSKCEKITNWVKELEKAVWTLNSTVSSGTSYRPIELMLSTITSSRFERTHLKKTFYESSDQDKLRIAKEISDEKKIQYQRRKGRKNVYKGRSLYKREEESPVKINSPIYVKRHIRAKVSPKYEKRCKAVAYPSENMIEFRKGGKQKLVSVGEIKKSVET</sequence>
<evidence type="ECO:0000259" key="8">
    <source>
        <dbReference type="PROSITE" id="PS50158"/>
    </source>
</evidence>
<dbReference type="STRING" id="131310.A0A0N5A691"/>
<dbReference type="GO" id="GO:0003676">
    <property type="term" value="F:nucleic acid binding"/>
    <property type="evidence" value="ECO:0007669"/>
    <property type="project" value="InterPro"/>
</dbReference>
<keyword evidence="5" id="KW-0863">Zinc-finger</keyword>
<evidence type="ECO:0000256" key="5">
    <source>
        <dbReference type="PROSITE-ProRule" id="PRU00047"/>
    </source>
</evidence>
<dbReference type="InterPro" id="IPR043128">
    <property type="entry name" value="Rev_trsase/Diguanyl_cyclase"/>
</dbReference>
<keyword evidence="1" id="KW-0808">Transferase</keyword>
<dbReference type="SUPFAM" id="SSF56672">
    <property type="entry name" value="DNA/RNA polymerases"/>
    <property type="match status" value="1"/>
</dbReference>
<dbReference type="InterPro" id="IPR012337">
    <property type="entry name" value="RNaseH-like_sf"/>
</dbReference>
<keyword evidence="6" id="KW-0175">Coiled coil</keyword>
<name>A0A0N5A691_PARTI</name>
<accession>A0A0N5A691</accession>
<dbReference type="SMART" id="SM00343">
    <property type="entry name" value="ZnF_C2HC"/>
    <property type="match status" value="1"/>
</dbReference>
<evidence type="ECO:0000256" key="3">
    <source>
        <dbReference type="ARBA" id="ARBA00022722"/>
    </source>
</evidence>
<evidence type="ECO:0000313" key="10">
    <source>
        <dbReference type="Proteomes" id="UP000038045"/>
    </source>
</evidence>
<feature type="region of interest" description="Disordered" evidence="7">
    <location>
        <begin position="939"/>
        <end position="1000"/>
    </location>
</feature>
<feature type="compositionally biased region" description="Basic and acidic residues" evidence="7">
    <location>
        <begin position="940"/>
        <end position="959"/>
    </location>
</feature>
<keyword evidence="4" id="KW-0255">Endonuclease</keyword>
<dbReference type="InterPro" id="IPR043502">
    <property type="entry name" value="DNA/RNA_pol_sf"/>
</dbReference>
<dbReference type="GO" id="GO:0016779">
    <property type="term" value="F:nucleotidyltransferase activity"/>
    <property type="evidence" value="ECO:0007669"/>
    <property type="project" value="UniProtKB-KW"/>
</dbReference>
<evidence type="ECO:0000259" key="9">
    <source>
        <dbReference type="PROSITE" id="PS50994"/>
    </source>
</evidence>
<keyword evidence="3" id="KW-0540">Nuclease</keyword>
<feature type="coiled-coil region" evidence="6">
    <location>
        <begin position="1006"/>
        <end position="1033"/>
    </location>
</feature>
<dbReference type="InterPro" id="IPR001878">
    <property type="entry name" value="Znf_CCHC"/>
</dbReference>
<dbReference type="PANTHER" id="PTHR37984:SF5">
    <property type="entry name" value="PROTEIN NYNRIN-LIKE"/>
    <property type="match status" value="1"/>
</dbReference>
<dbReference type="GO" id="GO:0008270">
    <property type="term" value="F:zinc ion binding"/>
    <property type="evidence" value="ECO:0007669"/>
    <property type="project" value="UniProtKB-KW"/>
</dbReference>
<dbReference type="InterPro" id="IPR021109">
    <property type="entry name" value="Peptidase_aspartic_dom_sf"/>
</dbReference>
<dbReference type="CDD" id="cd00303">
    <property type="entry name" value="retropepsin_like"/>
    <property type="match status" value="1"/>
</dbReference>
<keyword evidence="4" id="KW-0378">Hydrolase</keyword>
<dbReference type="SUPFAM" id="SSF57756">
    <property type="entry name" value="Retrovirus zinc finger-like domains"/>
    <property type="match status" value="1"/>
</dbReference>
<evidence type="ECO:0000256" key="4">
    <source>
        <dbReference type="ARBA" id="ARBA00022759"/>
    </source>
</evidence>
<organism evidence="10 11">
    <name type="scientific">Parastrongyloides trichosuri</name>
    <name type="common">Possum-specific nematode worm</name>
    <dbReference type="NCBI Taxonomy" id="131310"/>
    <lineage>
        <taxon>Eukaryota</taxon>
        <taxon>Metazoa</taxon>
        <taxon>Ecdysozoa</taxon>
        <taxon>Nematoda</taxon>
        <taxon>Chromadorea</taxon>
        <taxon>Rhabditida</taxon>
        <taxon>Tylenchina</taxon>
        <taxon>Panagrolaimomorpha</taxon>
        <taxon>Strongyloidoidea</taxon>
        <taxon>Strongyloididae</taxon>
        <taxon>Parastrongyloides</taxon>
    </lineage>
</organism>
<evidence type="ECO:0000256" key="2">
    <source>
        <dbReference type="ARBA" id="ARBA00022695"/>
    </source>
</evidence>
<dbReference type="Gene3D" id="4.10.60.10">
    <property type="entry name" value="Zinc finger, CCHC-type"/>
    <property type="match status" value="1"/>
</dbReference>
<dbReference type="Gene3D" id="3.30.420.10">
    <property type="entry name" value="Ribonuclease H-like superfamily/Ribonuclease H"/>
    <property type="match status" value="1"/>
</dbReference>
<feature type="domain" description="Integrase catalytic" evidence="9">
    <location>
        <begin position="1093"/>
        <end position="1253"/>
    </location>
</feature>
<dbReference type="Proteomes" id="UP000038045">
    <property type="component" value="Unplaced"/>
</dbReference>